<dbReference type="RefSeq" id="WP_155470726.1">
    <property type="nucleotide sequence ID" value="NZ_BMKG01000027.1"/>
</dbReference>
<reference evidence="4" key="2">
    <citation type="journal article" date="2019" name="Int. J. Syst. Evol. Microbiol.">
        <title>The Global Catalogue of Microorganisms (GCM) 10K type strain sequencing project: providing services to taxonomists for standard genome sequencing and annotation.</title>
        <authorList>
            <consortium name="The Broad Institute Genomics Platform"/>
            <consortium name="The Broad Institute Genome Sequencing Center for Infectious Disease"/>
            <person name="Wu L."/>
            <person name="Ma J."/>
        </authorList>
    </citation>
    <scope>NUCLEOTIDE SEQUENCE [LARGE SCALE GENOMIC DNA]</scope>
    <source>
        <strain evidence="4">CGMCC 1.15931</strain>
    </source>
</reference>
<name>A0A6I3SW41_9BURK</name>
<evidence type="ECO:0000313" key="4">
    <source>
        <dbReference type="Proteomes" id="UP000622638"/>
    </source>
</evidence>
<accession>A0A6I3SW41</accession>
<reference evidence="1" key="1">
    <citation type="journal article" date="2014" name="Int. J. Syst. Evol. Microbiol.">
        <title>Complete genome of a new Firmicutes species belonging to the dominant human colonic microbiota ('Ruminococcus bicirculans') reveals two chromosomes and a selective capacity to utilize plant glucans.</title>
        <authorList>
            <consortium name="NISC Comparative Sequencing Program"/>
            <person name="Wegmann U."/>
            <person name="Louis P."/>
            <person name="Goesmann A."/>
            <person name="Henrissat B."/>
            <person name="Duncan S.H."/>
            <person name="Flint H.J."/>
        </authorList>
    </citation>
    <scope>NUCLEOTIDE SEQUENCE</scope>
    <source>
        <strain evidence="1">CGMCC 1.15931</strain>
    </source>
</reference>
<dbReference type="EMBL" id="WNKZ01000028">
    <property type="protein sequence ID" value="MTV53413.1"/>
    <property type="molecule type" value="Genomic_DNA"/>
</dbReference>
<gene>
    <name evidence="1" type="ORF">GCM10011572_46540</name>
    <name evidence="2" type="ORF">GM672_11815</name>
</gene>
<keyword evidence="4" id="KW-1185">Reference proteome</keyword>
<proteinExistence type="predicted"/>
<dbReference type="AlphaFoldDB" id="A0A6I3SW41"/>
<evidence type="ECO:0000313" key="2">
    <source>
        <dbReference type="EMBL" id="MTV53413.1"/>
    </source>
</evidence>
<comment type="caution">
    <text evidence="2">The sequence shown here is derived from an EMBL/GenBank/DDBJ whole genome shotgun (WGS) entry which is preliminary data.</text>
</comment>
<organism evidence="2 3">
    <name type="scientific">Pseudoduganella buxea</name>
    <dbReference type="NCBI Taxonomy" id="1949069"/>
    <lineage>
        <taxon>Bacteria</taxon>
        <taxon>Pseudomonadati</taxon>
        <taxon>Pseudomonadota</taxon>
        <taxon>Betaproteobacteria</taxon>
        <taxon>Burkholderiales</taxon>
        <taxon>Oxalobacteraceae</taxon>
        <taxon>Telluria group</taxon>
        <taxon>Pseudoduganella</taxon>
    </lineage>
</organism>
<sequence>MDAEEEIACQFLVSQNLGGVKYEPEGYKTFPDFSLGGQAVGVEVRRLNQHYTQRNREQVGFEKAEFEILPPLYTMLREFGPSVDGECWHVTIDYRRPITWKRLRNRVRTALQTFKAQAARTDTILAISETLGIELSRSTKDHGVYFFPWVIADGNVGGNAAALVMENLRTCIEAKKSKVVPPIRNKYNAWWLVLVNNIDKNMESDFYQDTGRNFDPPLAHPFDRLIIVDYRNHLNWIEL</sequence>
<dbReference type="Proteomes" id="UP000622638">
    <property type="component" value="Unassembled WGS sequence"/>
</dbReference>
<reference evidence="2 3" key="3">
    <citation type="submission" date="2019-11" db="EMBL/GenBank/DDBJ databases">
        <title>Type strains purchased from KCTC, JCM and DSMZ.</title>
        <authorList>
            <person name="Lu H."/>
        </authorList>
    </citation>
    <scope>NUCLEOTIDE SEQUENCE [LARGE SCALE GENOMIC DNA]</scope>
    <source>
        <strain evidence="2 3">KCTC 52429</strain>
    </source>
</reference>
<protein>
    <submittedName>
        <fullName evidence="2">Uncharacterized protein</fullName>
    </submittedName>
</protein>
<evidence type="ECO:0000313" key="3">
    <source>
        <dbReference type="Proteomes" id="UP000430634"/>
    </source>
</evidence>
<dbReference type="EMBL" id="BMKG01000027">
    <property type="protein sequence ID" value="GGC19832.1"/>
    <property type="molecule type" value="Genomic_DNA"/>
</dbReference>
<dbReference type="OrthoDB" id="9153123at2"/>
<dbReference type="Proteomes" id="UP000430634">
    <property type="component" value="Unassembled WGS sequence"/>
</dbReference>
<reference evidence="1" key="4">
    <citation type="submission" date="2024-05" db="EMBL/GenBank/DDBJ databases">
        <authorList>
            <person name="Sun Q."/>
            <person name="Zhou Y."/>
        </authorList>
    </citation>
    <scope>NUCLEOTIDE SEQUENCE</scope>
    <source>
        <strain evidence="1">CGMCC 1.15931</strain>
    </source>
</reference>
<evidence type="ECO:0000313" key="1">
    <source>
        <dbReference type="EMBL" id="GGC19832.1"/>
    </source>
</evidence>